<dbReference type="GO" id="GO:0005886">
    <property type="term" value="C:plasma membrane"/>
    <property type="evidence" value="ECO:0007669"/>
    <property type="project" value="TreeGrafter"/>
</dbReference>
<dbReference type="PANTHER" id="PTHR11690">
    <property type="entry name" value="AMILORIDE-SENSITIVE SODIUM CHANNEL-RELATED"/>
    <property type="match status" value="1"/>
</dbReference>
<evidence type="ECO:0000256" key="3">
    <source>
        <dbReference type="ARBA" id="ARBA00022448"/>
    </source>
</evidence>
<keyword evidence="9 13" id="KW-0472">Membrane</keyword>
<keyword evidence="10 12" id="KW-0739">Sodium transport</keyword>
<dbReference type="AlphaFoldDB" id="A0A9N9QIX6"/>
<comment type="subcellular location">
    <subcellularLocation>
        <location evidence="1">Membrane</location>
        <topology evidence="1">Multi-pass membrane protein</topology>
    </subcellularLocation>
</comment>
<dbReference type="GO" id="GO:0015280">
    <property type="term" value="F:ligand-gated sodium channel activity"/>
    <property type="evidence" value="ECO:0007669"/>
    <property type="project" value="TreeGrafter"/>
</dbReference>
<comment type="similarity">
    <text evidence="2 12">Belongs to the amiloride-sensitive sodium channel (TC 1.A.6) family.</text>
</comment>
<evidence type="ECO:0000256" key="11">
    <source>
        <dbReference type="ARBA" id="ARBA00023303"/>
    </source>
</evidence>
<evidence type="ECO:0000256" key="4">
    <source>
        <dbReference type="ARBA" id="ARBA00022461"/>
    </source>
</evidence>
<keyword evidence="7" id="KW-0915">Sodium</keyword>
<evidence type="ECO:0000256" key="12">
    <source>
        <dbReference type="RuleBase" id="RU000679"/>
    </source>
</evidence>
<dbReference type="Proteomes" id="UP001152799">
    <property type="component" value="Chromosome 8"/>
</dbReference>
<dbReference type="InterPro" id="IPR001873">
    <property type="entry name" value="ENaC"/>
</dbReference>
<dbReference type="Pfam" id="PF00858">
    <property type="entry name" value="ASC"/>
    <property type="match status" value="1"/>
</dbReference>
<evidence type="ECO:0000256" key="2">
    <source>
        <dbReference type="ARBA" id="ARBA00007193"/>
    </source>
</evidence>
<feature type="transmembrane region" description="Helical" evidence="13">
    <location>
        <begin position="234"/>
        <end position="262"/>
    </location>
</feature>
<evidence type="ECO:0000313" key="15">
    <source>
        <dbReference type="Proteomes" id="UP001152799"/>
    </source>
</evidence>
<proteinExistence type="inferred from homology"/>
<evidence type="ECO:0000256" key="1">
    <source>
        <dbReference type="ARBA" id="ARBA00004141"/>
    </source>
</evidence>
<dbReference type="OrthoDB" id="8188903at2759"/>
<sequence length="290" mass="33822">MENRFMNQTNPKYQPKSLLYKYLQFMLRYNNKDNPGNLSVELSQREINIWTMGNTNIPTKIYREDHITDIIEEFGEKVQSANIFLKVKEIFPATSVYNLDENRRGCKFWFETRDLKIFKFYSDSACEIECLRNAQIHFCGCVFHTLPNQLGMKQTVCNQTGVECAFKQKDEISAFLSTQCDCSINCHFFDVSIIGKYPMKSENENDTGKLRLNIITRAPSLQYISDVKQELLDFIVSIGGAITLFIGCSFLSLFQIIYYFLLKPLSARYFLKERPKYGRFLIKPEGNKSF</sequence>
<evidence type="ECO:0000256" key="7">
    <source>
        <dbReference type="ARBA" id="ARBA00023053"/>
    </source>
</evidence>
<dbReference type="EMBL" id="OU892284">
    <property type="protein sequence ID" value="CAG9772420.1"/>
    <property type="molecule type" value="Genomic_DNA"/>
</dbReference>
<keyword evidence="6 13" id="KW-1133">Transmembrane helix</keyword>
<keyword evidence="11 12" id="KW-0407">Ion channel</keyword>
<keyword evidence="5 12" id="KW-0812">Transmembrane</keyword>
<dbReference type="Gene3D" id="1.10.287.820">
    <property type="entry name" value="Acid-sensing ion channel domain"/>
    <property type="match status" value="1"/>
</dbReference>
<evidence type="ECO:0000256" key="9">
    <source>
        <dbReference type="ARBA" id="ARBA00023136"/>
    </source>
</evidence>
<keyword evidence="3 12" id="KW-0813">Transport</keyword>
<evidence type="ECO:0000256" key="5">
    <source>
        <dbReference type="ARBA" id="ARBA00022692"/>
    </source>
</evidence>
<dbReference type="Gene3D" id="1.10.287.770">
    <property type="entry name" value="YojJ-like"/>
    <property type="match status" value="1"/>
</dbReference>
<evidence type="ECO:0000256" key="6">
    <source>
        <dbReference type="ARBA" id="ARBA00022989"/>
    </source>
</evidence>
<keyword evidence="4 12" id="KW-0894">Sodium channel</keyword>
<name>A0A9N9QIX6_9CUCU</name>
<keyword evidence="8 12" id="KW-0406">Ion transport</keyword>
<reference evidence="14" key="1">
    <citation type="submission" date="2022-01" db="EMBL/GenBank/DDBJ databases">
        <authorList>
            <person name="King R."/>
        </authorList>
    </citation>
    <scope>NUCLEOTIDE SEQUENCE</scope>
</reference>
<evidence type="ECO:0000313" key="14">
    <source>
        <dbReference type="EMBL" id="CAG9772420.1"/>
    </source>
</evidence>
<organism evidence="14 15">
    <name type="scientific">Ceutorhynchus assimilis</name>
    <name type="common">cabbage seed weevil</name>
    <dbReference type="NCBI Taxonomy" id="467358"/>
    <lineage>
        <taxon>Eukaryota</taxon>
        <taxon>Metazoa</taxon>
        <taxon>Ecdysozoa</taxon>
        <taxon>Arthropoda</taxon>
        <taxon>Hexapoda</taxon>
        <taxon>Insecta</taxon>
        <taxon>Pterygota</taxon>
        <taxon>Neoptera</taxon>
        <taxon>Endopterygota</taxon>
        <taxon>Coleoptera</taxon>
        <taxon>Polyphaga</taxon>
        <taxon>Cucujiformia</taxon>
        <taxon>Curculionidae</taxon>
        <taxon>Ceutorhynchinae</taxon>
        <taxon>Ceutorhynchus</taxon>
    </lineage>
</organism>
<evidence type="ECO:0000256" key="13">
    <source>
        <dbReference type="SAM" id="Phobius"/>
    </source>
</evidence>
<gene>
    <name evidence="14" type="ORF">CEUTPL_LOCUS12832</name>
</gene>
<accession>A0A9N9QIX6</accession>
<evidence type="ECO:0000256" key="10">
    <source>
        <dbReference type="ARBA" id="ARBA00023201"/>
    </source>
</evidence>
<keyword evidence="15" id="KW-1185">Reference proteome</keyword>
<protein>
    <submittedName>
        <fullName evidence="14">Uncharacterized protein</fullName>
    </submittedName>
</protein>
<evidence type="ECO:0000256" key="8">
    <source>
        <dbReference type="ARBA" id="ARBA00023065"/>
    </source>
</evidence>
<dbReference type="PANTHER" id="PTHR11690:SF288">
    <property type="entry name" value="AMILORIDE-SENSITIVE NA+ CHANNEL-RELATED"/>
    <property type="match status" value="1"/>
</dbReference>